<dbReference type="Pfam" id="PF03626">
    <property type="entry name" value="COX4_pro"/>
    <property type="match status" value="1"/>
</dbReference>
<feature type="transmembrane region" description="Helical" evidence="6">
    <location>
        <begin position="29"/>
        <end position="49"/>
    </location>
</feature>
<dbReference type="AlphaFoldDB" id="A0A285RPU2"/>
<comment type="subcellular location">
    <subcellularLocation>
        <location evidence="1">Cell membrane</location>
        <topology evidence="1">Multi-pass membrane protein</topology>
    </subcellularLocation>
</comment>
<organism evidence="7 8">
    <name type="scientific">Stappia indica</name>
    <dbReference type="NCBI Taxonomy" id="538381"/>
    <lineage>
        <taxon>Bacteria</taxon>
        <taxon>Pseudomonadati</taxon>
        <taxon>Pseudomonadota</taxon>
        <taxon>Alphaproteobacteria</taxon>
        <taxon>Hyphomicrobiales</taxon>
        <taxon>Stappiaceae</taxon>
        <taxon>Stappia</taxon>
    </lineage>
</organism>
<dbReference type="GO" id="GO:0005886">
    <property type="term" value="C:plasma membrane"/>
    <property type="evidence" value="ECO:0007669"/>
    <property type="project" value="UniProtKB-SubCell"/>
</dbReference>
<evidence type="ECO:0000256" key="6">
    <source>
        <dbReference type="SAM" id="Phobius"/>
    </source>
</evidence>
<dbReference type="EMBL" id="OBML01000002">
    <property type="protein sequence ID" value="SOB96136.1"/>
    <property type="molecule type" value="Genomic_DNA"/>
</dbReference>
<keyword evidence="4 6" id="KW-1133">Transmembrane helix</keyword>
<name>A0A285RPU2_9HYPH</name>
<dbReference type="Proteomes" id="UP000219331">
    <property type="component" value="Unassembled WGS sequence"/>
</dbReference>
<keyword evidence="5 6" id="KW-0472">Membrane</keyword>
<reference evidence="7 8" key="1">
    <citation type="submission" date="2017-08" db="EMBL/GenBank/DDBJ databases">
        <authorList>
            <person name="de Groot N.N."/>
        </authorList>
    </citation>
    <scope>NUCLEOTIDE SEQUENCE [LARGE SCALE GENOMIC DNA]</scope>
    <source>
        <strain evidence="7 8">USBA 352</strain>
    </source>
</reference>
<keyword evidence="2" id="KW-1003">Cell membrane</keyword>
<evidence type="ECO:0000256" key="3">
    <source>
        <dbReference type="ARBA" id="ARBA00022692"/>
    </source>
</evidence>
<protein>
    <submittedName>
        <fullName evidence="7">Cytochrome C oxidase subunit IV</fullName>
    </submittedName>
</protein>
<sequence>MRLHIAALALAGLAAASLAVPDGGAPVLVWSILALALAKAWVVLTQFLGLREAPAGWRYGLIALIAALGGTIGAVFTAAHYAIAG</sequence>
<keyword evidence="8" id="KW-1185">Reference proteome</keyword>
<evidence type="ECO:0000256" key="2">
    <source>
        <dbReference type="ARBA" id="ARBA00022475"/>
    </source>
</evidence>
<accession>A0A285RPU2</accession>
<evidence type="ECO:0000256" key="5">
    <source>
        <dbReference type="ARBA" id="ARBA00023136"/>
    </source>
</evidence>
<evidence type="ECO:0000313" key="7">
    <source>
        <dbReference type="EMBL" id="SOB96136.1"/>
    </source>
</evidence>
<keyword evidence="3 6" id="KW-0812">Transmembrane</keyword>
<gene>
    <name evidence="7" type="ORF">SAMN05421512_102120</name>
</gene>
<feature type="transmembrane region" description="Helical" evidence="6">
    <location>
        <begin position="61"/>
        <end position="83"/>
    </location>
</feature>
<evidence type="ECO:0000313" key="8">
    <source>
        <dbReference type="Proteomes" id="UP000219331"/>
    </source>
</evidence>
<evidence type="ECO:0000256" key="1">
    <source>
        <dbReference type="ARBA" id="ARBA00004651"/>
    </source>
</evidence>
<proteinExistence type="predicted"/>
<dbReference type="InterPro" id="IPR005171">
    <property type="entry name" value="Cyt_c_oxidase_su4_prok"/>
</dbReference>
<dbReference type="STRING" id="538381.GCA_001696535_03388"/>
<evidence type="ECO:0000256" key="4">
    <source>
        <dbReference type="ARBA" id="ARBA00022989"/>
    </source>
</evidence>